<dbReference type="EMBL" id="BGZK01001504">
    <property type="protein sequence ID" value="GBP81291.1"/>
    <property type="molecule type" value="Genomic_DNA"/>
</dbReference>
<proteinExistence type="predicted"/>
<protein>
    <submittedName>
        <fullName evidence="1">Uncharacterized protein</fullName>
    </submittedName>
</protein>
<evidence type="ECO:0000313" key="1">
    <source>
        <dbReference type="EMBL" id="GBP81291.1"/>
    </source>
</evidence>
<accession>A0A4C1YXS3</accession>
<evidence type="ECO:0000313" key="2">
    <source>
        <dbReference type="Proteomes" id="UP000299102"/>
    </source>
</evidence>
<organism evidence="1 2">
    <name type="scientific">Eumeta variegata</name>
    <name type="common">Bagworm moth</name>
    <name type="synonym">Eumeta japonica</name>
    <dbReference type="NCBI Taxonomy" id="151549"/>
    <lineage>
        <taxon>Eukaryota</taxon>
        <taxon>Metazoa</taxon>
        <taxon>Ecdysozoa</taxon>
        <taxon>Arthropoda</taxon>
        <taxon>Hexapoda</taxon>
        <taxon>Insecta</taxon>
        <taxon>Pterygota</taxon>
        <taxon>Neoptera</taxon>
        <taxon>Endopterygota</taxon>
        <taxon>Lepidoptera</taxon>
        <taxon>Glossata</taxon>
        <taxon>Ditrysia</taxon>
        <taxon>Tineoidea</taxon>
        <taxon>Psychidae</taxon>
        <taxon>Oiketicinae</taxon>
        <taxon>Eumeta</taxon>
    </lineage>
</organism>
<name>A0A4C1YXS3_EUMVA</name>
<comment type="caution">
    <text evidence="1">The sequence shown here is derived from an EMBL/GenBank/DDBJ whole genome shotgun (WGS) entry which is preliminary data.</text>
</comment>
<gene>
    <name evidence="1" type="ORF">EVAR_59683_1</name>
</gene>
<keyword evidence="2" id="KW-1185">Reference proteome</keyword>
<reference evidence="1 2" key="1">
    <citation type="journal article" date="2019" name="Commun. Biol.">
        <title>The bagworm genome reveals a unique fibroin gene that provides high tensile strength.</title>
        <authorList>
            <person name="Kono N."/>
            <person name="Nakamura H."/>
            <person name="Ohtoshi R."/>
            <person name="Tomita M."/>
            <person name="Numata K."/>
            <person name="Arakawa K."/>
        </authorList>
    </citation>
    <scope>NUCLEOTIDE SEQUENCE [LARGE SCALE GENOMIC DNA]</scope>
</reference>
<dbReference type="Proteomes" id="UP000299102">
    <property type="component" value="Unassembled WGS sequence"/>
</dbReference>
<dbReference type="AlphaFoldDB" id="A0A4C1YXS3"/>
<sequence>MVRGDTAVSAGRMSSTSVWIYRPLISQPAFPSYRNGRPSRPGRRGNNEFTIAVNHGKKGTHHLGYDRAGCAPVAWAYCSVDAPYGGLG</sequence>